<protein>
    <submittedName>
        <fullName evidence="1">Uncharacterized protein</fullName>
    </submittedName>
</protein>
<reference evidence="1 2" key="1">
    <citation type="submission" date="2019-08" db="EMBL/GenBank/DDBJ databases">
        <title>Parahaliea maris sp. nov., isolated from the surface seawater.</title>
        <authorList>
            <person name="Liu Y."/>
        </authorList>
    </citation>
    <scope>NUCLEOTIDE SEQUENCE [LARGE SCALE GENOMIC DNA]</scope>
    <source>
        <strain evidence="1 2">S2-26</strain>
    </source>
</reference>
<dbReference type="EMBL" id="VRYZ01000008">
    <property type="protein sequence ID" value="TXS89579.1"/>
    <property type="molecule type" value="Genomic_DNA"/>
</dbReference>
<organism evidence="1 2">
    <name type="scientific">Parahaliea aestuarii</name>
    <dbReference type="NCBI Taxonomy" id="1852021"/>
    <lineage>
        <taxon>Bacteria</taxon>
        <taxon>Pseudomonadati</taxon>
        <taxon>Pseudomonadota</taxon>
        <taxon>Gammaproteobacteria</taxon>
        <taxon>Cellvibrionales</taxon>
        <taxon>Halieaceae</taxon>
        <taxon>Parahaliea</taxon>
    </lineage>
</organism>
<sequence length="186" mass="20409">MKQTSNHSDIEFLAKCRNRNCNERFMTTNLDPKSQVCGDSCKAAVEDAKMQRAESLWQPRICVQCHAEYQPMTNTAKYCGKVCRDAAIRGRYHNRQGELADSSKQVQDARLAAERLMTPMAEATTVEALEAAHSAAEAAATGHLRSFMQSCQQRLLRGDSERAAAGFIAAVAETQAAILAQLGATR</sequence>
<dbReference type="RefSeq" id="WP_148065437.1">
    <property type="nucleotide sequence ID" value="NZ_VRYZ01000008.1"/>
</dbReference>
<proteinExistence type="predicted"/>
<name>A0A5C8ZPL4_9GAMM</name>
<evidence type="ECO:0000313" key="2">
    <source>
        <dbReference type="Proteomes" id="UP000321933"/>
    </source>
</evidence>
<dbReference type="Proteomes" id="UP000321933">
    <property type="component" value="Unassembled WGS sequence"/>
</dbReference>
<evidence type="ECO:0000313" key="1">
    <source>
        <dbReference type="EMBL" id="TXS89579.1"/>
    </source>
</evidence>
<accession>A0A5C8ZPL4</accession>
<dbReference type="AlphaFoldDB" id="A0A5C8ZPL4"/>
<keyword evidence="2" id="KW-1185">Reference proteome</keyword>
<comment type="caution">
    <text evidence="1">The sequence shown here is derived from an EMBL/GenBank/DDBJ whole genome shotgun (WGS) entry which is preliminary data.</text>
</comment>
<gene>
    <name evidence="1" type="ORF">FVW59_16295</name>
</gene>